<reference evidence="2 3" key="1">
    <citation type="submission" date="2018-09" db="EMBL/GenBank/DDBJ databases">
        <authorList>
            <person name="Tagini F."/>
        </authorList>
    </citation>
    <scope>NUCLEOTIDE SEQUENCE [LARGE SCALE GENOMIC DNA]</scope>
    <source>
        <strain evidence="2 3">MK136</strain>
    </source>
</reference>
<evidence type="ECO:0000313" key="3">
    <source>
        <dbReference type="Proteomes" id="UP000273307"/>
    </source>
</evidence>
<accession>A0A498PW30</accession>
<sequence length="129" mass="12956">MVRILLGLAHDQAAGQPKRVSNGRAGAGRRGGRPPPRYGTAVPLDPRLGLPCRSLDAATGPGNRPTALCTGWIGGIDGISAVTGSAVATSAPTKCGIRCPPILLAGAFDVIPVPRRATTVPYVSPVGAG</sequence>
<dbReference type="EMBL" id="UPHP01000039">
    <property type="protein sequence ID" value="VBA37039.1"/>
    <property type="molecule type" value="Genomic_DNA"/>
</dbReference>
<feature type="region of interest" description="Disordered" evidence="1">
    <location>
        <begin position="15"/>
        <end position="43"/>
    </location>
</feature>
<evidence type="ECO:0000256" key="1">
    <source>
        <dbReference type="SAM" id="MobiDB-lite"/>
    </source>
</evidence>
<organism evidence="2 3">
    <name type="scientific">Mycobacterium attenuatum</name>
    <dbReference type="NCBI Taxonomy" id="2341086"/>
    <lineage>
        <taxon>Bacteria</taxon>
        <taxon>Bacillati</taxon>
        <taxon>Actinomycetota</taxon>
        <taxon>Actinomycetes</taxon>
        <taxon>Mycobacteriales</taxon>
        <taxon>Mycobacteriaceae</taxon>
        <taxon>Mycobacterium</taxon>
    </lineage>
</organism>
<name>A0A498PW30_9MYCO</name>
<dbReference type="AlphaFoldDB" id="A0A498PW30"/>
<proteinExistence type="predicted"/>
<protein>
    <submittedName>
        <fullName evidence="2">Uncharacterized protein</fullName>
    </submittedName>
</protein>
<dbReference type="Proteomes" id="UP000273307">
    <property type="component" value="Unassembled WGS sequence"/>
</dbReference>
<gene>
    <name evidence="2" type="ORF">LAUMK136_01722</name>
</gene>
<evidence type="ECO:0000313" key="2">
    <source>
        <dbReference type="EMBL" id="VBA37039.1"/>
    </source>
</evidence>
<keyword evidence="3" id="KW-1185">Reference proteome</keyword>